<dbReference type="PANTHER" id="PTHR43283">
    <property type="entry name" value="BETA-LACTAMASE-RELATED"/>
    <property type="match status" value="1"/>
</dbReference>
<accession>A0A7W6BCJ3</accession>
<dbReference type="InterPro" id="IPR001466">
    <property type="entry name" value="Beta-lactam-related"/>
</dbReference>
<feature type="domain" description="Beta-lactamase-related" evidence="1">
    <location>
        <begin position="72"/>
        <end position="367"/>
    </location>
</feature>
<evidence type="ECO:0000313" key="3">
    <source>
        <dbReference type="Proteomes" id="UP000571950"/>
    </source>
</evidence>
<dbReference type="AlphaFoldDB" id="A0A7W6BCJ3"/>
<dbReference type="InterPro" id="IPR050789">
    <property type="entry name" value="Diverse_Enzym_Activities"/>
</dbReference>
<reference evidence="2 3" key="1">
    <citation type="submission" date="2020-08" db="EMBL/GenBank/DDBJ databases">
        <title>Genomic Encyclopedia of Type Strains, Phase IV (KMG-IV): sequencing the most valuable type-strain genomes for metagenomic binning, comparative biology and taxonomic classification.</title>
        <authorList>
            <person name="Goeker M."/>
        </authorList>
    </citation>
    <scope>NUCLEOTIDE SEQUENCE [LARGE SCALE GENOMIC DNA]</scope>
    <source>
        <strain evidence="2 3">DSM 26189</strain>
    </source>
</reference>
<dbReference type="SUPFAM" id="SSF56601">
    <property type="entry name" value="beta-lactamase/transpeptidase-like"/>
    <property type="match status" value="1"/>
</dbReference>
<comment type="caution">
    <text evidence="2">The sequence shown here is derived from an EMBL/GenBank/DDBJ whole genome shotgun (WGS) entry which is preliminary data.</text>
</comment>
<organism evidence="2 3">
    <name type="scientific">Sphingobium jiangsuense</name>
    <dbReference type="NCBI Taxonomy" id="870476"/>
    <lineage>
        <taxon>Bacteria</taxon>
        <taxon>Pseudomonadati</taxon>
        <taxon>Pseudomonadota</taxon>
        <taxon>Alphaproteobacteria</taxon>
        <taxon>Sphingomonadales</taxon>
        <taxon>Sphingomonadaceae</taxon>
        <taxon>Sphingobium</taxon>
    </lineage>
</organism>
<gene>
    <name evidence="2" type="ORF">GGR43_000055</name>
</gene>
<dbReference type="InterPro" id="IPR012338">
    <property type="entry name" value="Beta-lactam/transpept-like"/>
</dbReference>
<dbReference type="EMBL" id="JACIDT010000001">
    <property type="protein sequence ID" value="MBB3924361.1"/>
    <property type="molecule type" value="Genomic_DNA"/>
</dbReference>
<dbReference type="PANTHER" id="PTHR43283:SF7">
    <property type="entry name" value="BETA-LACTAMASE-RELATED DOMAIN-CONTAINING PROTEIN"/>
    <property type="match status" value="1"/>
</dbReference>
<sequence>MMGSINSKSRLCASAMLIILLMLSAVGLRGHAWSRPPATYVTLKGGEGVSRVALAKAVEPLFDARKVGTTQALLVMQGGKLIVERYGEGIGPETKLLSRGIGKTVTAALVGLMVSDGRLALDTPVPVEAWSQPGDPRGTITLRNLLQMTSGLEHRKEAGRPQESDTVRMLYTDGAQDMAAFAEAKPIADPPGSHFLYSTGDTLIIADLMTRMLTDSKRPDARRDAMMEFVRGRLMAPVGLDSLTPEFDARGTMIGGAMMHMTARDYARFGEFLRHRGRVNGHQVLSARWVGFMTTPSPRNPAYGGQLWLNREGRDNPLFPGRGSKRIFAAVGQQGQYLLVAPGQGLVVLRLGLTHGEDRTEALRDALARLVELFPSA</sequence>
<proteinExistence type="predicted"/>
<name>A0A7W6BCJ3_9SPHN</name>
<evidence type="ECO:0000313" key="2">
    <source>
        <dbReference type="EMBL" id="MBB3924361.1"/>
    </source>
</evidence>
<dbReference type="Gene3D" id="3.40.710.10">
    <property type="entry name" value="DD-peptidase/beta-lactamase superfamily"/>
    <property type="match status" value="1"/>
</dbReference>
<protein>
    <submittedName>
        <fullName evidence="2">CubicO group peptidase (Beta-lactamase class C family)</fullName>
    </submittedName>
</protein>
<dbReference type="Pfam" id="PF00144">
    <property type="entry name" value="Beta-lactamase"/>
    <property type="match status" value="1"/>
</dbReference>
<evidence type="ECO:0000259" key="1">
    <source>
        <dbReference type="Pfam" id="PF00144"/>
    </source>
</evidence>
<keyword evidence="3" id="KW-1185">Reference proteome</keyword>
<dbReference type="Proteomes" id="UP000571950">
    <property type="component" value="Unassembled WGS sequence"/>
</dbReference>